<dbReference type="Proteomes" id="UP001589775">
    <property type="component" value="Unassembled WGS sequence"/>
</dbReference>
<dbReference type="PANTHER" id="PTHR46246:SF1">
    <property type="entry name" value="GUANOSINE-3',5'-BIS(DIPHOSPHATE) 3'-PYROPHOSPHOHYDROLASE MESH1"/>
    <property type="match status" value="1"/>
</dbReference>
<sequence>MTDLVLVSRAADFAARRHAGTRRKGADKEPYVNHLAEVALLLTVATDGGDAPLTAAGWLHDTIEDTGVTRDDLASEFSDDVASLVVEVTDDKTLPKLERKRLQIEHAPHLTPRARMIKLADKTSNLRSLILSPPDDWERERLIDYLDWAEQVAAGCRGVNQRLEQLFDETAARGRAVL</sequence>
<name>A0ABV6EPA1_9BRAD</name>
<dbReference type="Pfam" id="PF13328">
    <property type="entry name" value="HD_4"/>
    <property type="match status" value="1"/>
</dbReference>
<dbReference type="SUPFAM" id="SSF109604">
    <property type="entry name" value="HD-domain/PDEase-like"/>
    <property type="match status" value="1"/>
</dbReference>
<evidence type="ECO:0000313" key="2">
    <source>
        <dbReference type="Proteomes" id="UP001589775"/>
    </source>
</evidence>
<dbReference type="Gene3D" id="1.10.3210.10">
    <property type="entry name" value="Hypothetical protein af1432"/>
    <property type="match status" value="1"/>
</dbReference>
<dbReference type="PANTHER" id="PTHR46246">
    <property type="entry name" value="GUANOSINE-3',5'-BIS(DIPHOSPHATE) 3'-PYROPHOSPHOHYDROLASE MESH1"/>
    <property type="match status" value="1"/>
</dbReference>
<dbReference type="RefSeq" id="WP_378385451.1">
    <property type="nucleotide sequence ID" value="NZ_JBHLWM010000001.1"/>
</dbReference>
<proteinExistence type="predicted"/>
<evidence type="ECO:0000313" key="1">
    <source>
        <dbReference type="EMBL" id="MFC0240053.1"/>
    </source>
</evidence>
<accession>A0ABV6EPA1</accession>
<dbReference type="EMBL" id="JBHLWM010000001">
    <property type="protein sequence ID" value="MFC0240053.1"/>
    <property type="molecule type" value="Genomic_DNA"/>
</dbReference>
<organism evidence="1 2">
    <name type="scientific">Rhodopseudomonas telluris</name>
    <dbReference type="NCBI Taxonomy" id="644215"/>
    <lineage>
        <taxon>Bacteria</taxon>
        <taxon>Pseudomonadati</taxon>
        <taxon>Pseudomonadota</taxon>
        <taxon>Alphaproteobacteria</taxon>
        <taxon>Hyphomicrobiales</taxon>
        <taxon>Nitrobacteraceae</taxon>
        <taxon>Rhodopseudomonas</taxon>
    </lineage>
</organism>
<reference evidence="1 2" key="1">
    <citation type="submission" date="2024-09" db="EMBL/GenBank/DDBJ databases">
        <authorList>
            <person name="Sun Q."/>
            <person name="Mori K."/>
        </authorList>
    </citation>
    <scope>NUCLEOTIDE SEQUENCE [LARGE SCALE GENOMIC DNA]</scope>
    <source>
        <strain evidence="1 2">KCTC 23279</strain>
    </source>
</reference>
<protein>
    <submittedName>
        <fullName evidence="1">HD domain-containing protein</fullName>
    </submittedName>
</protein>
<comment type="caution">
    <text evidence="1">The sequence shown here is derived from an EMBL/GenBank/DDBJ whole genome shotgun (WGS) entry which is preliminary data.</text>
</comment>
<keyword evidence="2" id="KW-1185">Reference proteome</keyword>
<dbReference type="InterPro" id="IPR052194">
    <property type="entry name" value="MESH1"/>
</dbReference>
<gene>
    <name evidence="1" type="ORF">ACFFJ6_06220</name>
</gene>